<dbReference type="AlphaFoldDB" id="A0A9P0EAH1"/>
<feature type="compositionally biased region" description="Basic and acidic residues" evidence="2">
    <location>
        <begin position="270"/>
        <end position="289"/>
    </location>
</feature>
<feature type="region of interest" description="Disordered" evidence="2">
    <location>
        <begin position="743"/>
        <end position="766"/>
    </location>
</feature>
<feature type="compositionally biased region" description="Polar residues" evidence="2">
    <location>
        <begin position="832"/>
        <end position="846"/>
    </location>
</feature>
<feature type="region of interest" description="Disordered" evidence="2">
    <location>
        <begin position="955"/>
        <end position="1015"/>
    </location>
</feature>
<dbReference type="OrthoDB" id="252964at2759"/>
<name>A0A9P0EAH1_NEZVI</name>
<dbReference type="FunFam" id="1.20.5.190:FF:000055">
    <property type="entry name" value="Putative microtubule-associated protein futsch"/>
    <property type="match status" value="1"/>
</dbReference>
<accession>A0A9P0EAH1</accession>
<reference evidence="3" key="1">
    <citation type="submission" date="2022-01" db="EMBL/GenBank/DDBJ databases">
        <authorList>
            <person name="King R."/>
        </authorList>
    </citation>
    <scope>NUCLEOTIDE SEQUENCE</scope>
</reference>
<protein>
    <submittedName>
        <fullName evidence="3">Uncharacterized protein</fullName>
    </submittedName>
</protein>
<feature type="compositionally biased region" description="Polar residues" evidence="2">
    <location>
        <begin position="403"/>
        <end position="436"/>
    </location>
</feature>
<keyword evidence="1" id="KW-0677">Repeat</keyword>
<dbReference type="Pfam" id="PF00612">
    <property type="entry name" value="IQ"/>
    <property type="match status" value="4"/>
</dbReference>
<dbReference type="PROSITE" id="PS50096">
    <property type="entry name" value="IQ"/>
    <property type="match status" value="4"/>
</dbReference>
<feature type="compositionally biased region" description="Basic and acidic residues" evidence="2">
    <location>
        <begin position="847"/>
        <end position="856"/>
    </location>
</feature>
<keyword evidence="4" id="KW-1185">Reference proteome</keyword>
<feature type="region of interest" description="Disordered" evidence="2">
    <location>
        <begin position="403"/>
        <end position="517"/>
    </location>
</feature>
<dbReference type="SMART" id="SM00015">
    <property type="entry name" value="IQ"/>
    <property type="match status" value="4"/>
</dbReference>
<dbReference type="EMBL" id="OV725078">
    <property type="protein sequence ID" value="CAH1392888.1"/>
    <property type="molecule type" value="Genomic_DNA"/>
</dbReference>
<dbReference type="PANTHER" id="PTHR22590">
    <property type="entry name" value="MYOSIN MOTOR DOMAIN-CONTAINING PROTEIN"/>
    <property type="match status" value="1"/>
</dbReference>
<feature type="region of interest" description="Disordered" evidence="2">
    <location>
        <begin position="784"/>
        <end position="925"/>
    </location>
</feature>
<dbReference type="PANTHER" id="PTHR22590:SF5">
    <property type="entry name" value="MYOSIN MOTOR DOMAIN-CONTAINING PROTEIN"/>
    <property type="match status" value="1"/>
</dbReference>
<feature type="region of interest" description="Disordered" evidence="2">
    <location>
        <begin position="1"/>
        <end position="64"/>
    </location>
</feature>
<dbReference type="InterPro" id="IPR000048">
    <property type="entry name" value="IQ_motif_EF-hand-BS"/>
</dbReference>
<gene>
    <name evidence="3" type="ORF">NEZAVI_LOCUS3638</name>
</gene>
<dbReference type="Proteomes" id="UP001152798">
    <property type="component" value="Chromosome 2"/>
</dbReference>
<evidence type="ECO:0000313" key="4">
    <source>
        <dbReference type="Proteomes" id="UP001152798"/>
    </source>
</evidence>
<sequence>MGNVFSSFALRPAQSSGLSPSPTEETGQKVPSVQETHAEEELKSSVTDEKPLEEPESNDTSYGVEATAVRTLAASTGTVAILGTTAKVKELSEPAIADIGQSLAETEINDANEITSKVLSQKDKTDIVVSTEKEEVPIEGVANTLNKSIEEQSKKCEGILENKEDLHTLEIDIGNQLREGKDEIKEEKDVGKKKEKIEDIMEGSEVKDKEVEHTDEITVKEGNIDQSLVSVHDKLETLSTPESTNAYSTNIVVGIEKEPVRIVDYQEKKDRAHEPKIVEEMSVKKEEIVSKVNHPGDSGFKKEEDFEKNVSIEKQKTELINEESPKKNSISIEELSKTTPESEQVSPEASKTEEENDISSEQLKTNSLSDMSLSENLNSEGEEAAREAAKALELREMVASLSATANSITLDTDISENINNSKDVSISNTAVSPSLHSSEKPGQVTEESSTPNDVPDEKQEVNIDKSIEIAHNMSDHSSEIEISAVSIPETSEETISTSENSQEEKEPKQDIKKDPENFVDTSKLKIIEYDIQDKENDEKEMEMQINEEKEADIDIIDKTIIQKTPVENQESENQQKCILDSKESEENAVEGEVNGSKEKEVELENNERVSDIIKLEPSETKEQIEEHEKTDLTVSLNHYTKEQIHDKEVEGEQIEKENKVMEKPEVKEDDHETIAAATIIQSSFRGYQVRKHLKEDEDEEVIKQMLGEEEENSFEEEKNLLNESLTITPEVFDKKGLVEVQENDLSTRSESIISETEEEKAKHLPESLMKIAQAEVDRICKEAENATQSLMTPPQVKDSLDIEAQEEDFPAPPDELLTSESQNEEIKEDHSSSGTTEPTMPLGSNHTEGDSSKTEDTTAPSLAESEMPKAAGQTPSLQNDDFRLESSVTENVNTEIALQRDSTEGELTMEEDSTREDDVLPPTQSYIVRKIDDEDSLSPEEEKAATVIQAGYRGFKTRKRLREESSTNSNTGTVEQEYIDNESSGFKISVKDDGESINSDSQSDDKSEKDLNDSAKKIQAGVRGYLVRKKQKVERDAAVTIQSHFRGFKTRQRLKQEST</sequence>
<feature type="compositionally biased region" description="Polar residues" evidence="2">
    <location>
        <begin position="13"/>
        <end position="35"/>
    </location>
</feature>
<feature type="compositionally biased region" description="Basic and acidic residues" evidence="2">
    <location>
        <begin position="299"/>
        <end position="326"/>
    </location>
</feature>
<organism evidence="3 4">
    <name type="scientific">Nezara viridula</name>
    <name type="common">Southern green stink bug</name>
    <name type="synonym">Cimex viridulus</name>
    <dbReference type="NCBI Taxonomy" id="85310"/>
    <lineage>
        <taxon>Eukaryota</taxon>
        <taxon>Metazoa</taxon>
        <taxon>Ecdysozoa</taxon>
        <taxon>Arthropoda</taxon>
        <taxon>Hexapoda</taxon>
        <taxon>Insecta</taxon>
        <taxon>Pterygota</taxon>
        <taxon>Neoptera</taxon>
        <taxon>Paraneoptera</taxon>
        <taxon>Hemiptera</taxon>
        <taxon>Heteroptera</taxon>
        <taxon>Panheteroptera</taxon>
        <taxon>Pentatomomorpha</taxon>
        <taxon>Pentatomoidea</taxon>
        <taxon>Pentatomidae</taxon>
        <taxon>Pentatominae</taxon>
        <taxon>Nezara</taxon>
    </lineage>
</organism>
<dbReference type="SUPFAM" id="SSF52540">
    <property type="entry name" value="P-loop containing nucleoside triphosphate hydrolases"/>
    <property type="match status" value="1"/>
</dbReference>
<dbReference type="InterPro" id="IPR052318">
    <property type="entry name" value="CellDiv_DevSignal_Domain"/>
</dbReference>
<feature type="compositionally biased region" description="Polar residues" evidence="2">
    <location>
        <begin position="359"/>
        <end position="371"/>
    </location>
</feature>
<feature type="compositionally biased region" description="Basic and acidic residues" evidence="2">
    <location>
        <begin position="1003"/>
        <end position="1015"/>
    </location>
</feature>
<feature type="compositionally biased region" description="Basic and acidic residues" evidence="2">
    <location>
        <begin position="595"/>
        <end position="605"/>
    </location>
</feature>
<feature type="compositionally biased region" description="Basic and acidic residues" evidence="2">
    <location>
        <begin position="455"/>
        <end position="479"/>
    </location>
</feature>
<evidence type="ECO:0000313" key="3">
    <source>
        <dbReference type="EMBL" id="CAH1392888.1"/>
    </source>
</evidence>
<feature type="compositionally biased region" description="Polar residues" evidence="2">
    <location>
        <begin position="327"/>
        <end position="349"/>
    </location>
</feature>
<dbReference type="Gene3D" id="1.20.5.190">
    <property type="match status" value="2"/>
</dbReference>
<feature type="compositionally biased region" description="Polar residues" evidence="2">
    <location>
        <begin position="886"/>
        <end position="896"/>
    </location>
</feature>
<proteinExistence type="predicted"/>
<feature type="compositionally biased region" description="Basic and acidic residues" evidence="2">
    <location>
        <begin position="36"/>
        <end position="53"/>
    </location>
</feature>
<evidence type="ECO:0000256" key="1">
    <source>
        <dbReference type="ARBA" id="ARBA00022737"/>
    </source>
</evidence>
<feature type="region of interest" description="Disordered" evidence="2">
    <location>
        <begin position="270"/>
        <end position="388"/>
    </location>
</feature>
<dbReference type="CDD" id="cd23767">
    <property type="entry name" value="IQCD"/>
    <property type="match status" value="3"/>
</dbReference>
<feature type="compositionally biased region" description="Basic and acidic residues" evidence="2">
    <location>
        <begin position="502"/>
        <end position="517"/>
    </location>
</feature>
<feature type="region of interest" description="Disordered" evidence="2">
    <location>
        <begin position="581"/>
        <end position="605"/>
    </location>
</feature>
<dbReference type="InterPro" id="IPR027417">
    <property type="entry name" value="P-loop_NTPase"/>
</dbReference>
<evidence type="ECO:0000256" key="2">
    <source>
        <dbReference type="SAM" id="MobiDB-lite"/>
    </source>
</evidence>